<dbReference type="InterPro" id="IPR011249">
    <property type="entry name" value="Metalloenz_LuxS/M16"/>
</dbReference>
<comment type="similarity">
    <text evidence="1 2">Belongs to the peptidase M16 family.</text>
</comment>
<dbReference type="InterPro" id="IPR050361">
    <property type="entry name" value="MPP/UQCRC_Complex"/>
</dbReference>
<evidence type="ECO:0000259" key="4">
    <source>
        <dbReference type="Pfam" id="PF00675"/>
    </source>
</evidence>
<dbReference type="SUPFAM" id="SSF63411">
    <property type="entry name" value="LuxS/MPP-like metallohydrolase"/>
    <property type="match status" value="2"/>
</dbReference>
<dbReference type="EMBL" id="BBPA01000053">
    <property type="protein sequence ID" value="GAL94336.1"/>
    <property type="molecule type" value="Genomic_DNA"/>
</dbReference>
<dbReference type="InterPro" id="IPR011765">
    <property type="entry name" value="Pept_M16_N"/>
</dbReference>
<reference evidence="7" key="1">
    <citation type="journal article" date="2015" name="Genome">
        <title>Whole Genome Sequence of the Non-Microcystin-Producing Microcystis aeruginosa Strain NIES-44.</title>
        <authorList>
            <person name="Okano K."/>
            <person name="Miyata N."/>
            <person name="Ozaki Y."/>
        </authorList>
    </citation>
    <scope>NUCLEOTIDE SEQUENCE [LARGE SCALE GENOMIC DNA]</scope>
    <source>
        <strain evidence="7">NIES-44</strain>
    </source>
</reference>
<dbReference type="RefSeq" id="WP_045360337.1">
    <property type="nucleotide sequence ID" value="NZ_BBPA01000053.1"/>
</dbReference>
<protein>
    <submittedName>
        <fullName evidence="6">Peptidase M16 domain protein</fullName>
    </submittedName>
</protein>
<dbReference type="Pfam" id="PF00675">
    <property type="entry name" value="Peptidase_M16"/>
    <property type="match status" value="2"/>
</dbReference>
<dbReference type="GO" id="GO:0006508">
    <property type="term" value="P:proteolysis"/>
    <property type="evidence" value="ECO:0007669"/>
    <property type="project" value="InterPro"/>
</dbReference>
<evidence type="ECO:0000313" key="7">
    <source>
        <dbReference type="Proteomes" id="UP000030321"/>
    </source>
</evidence>
<evidence type="ECO:0000259" key="5">
    <source>
        <dbReference type="Pfam" id="PF05193"/>
    </source>
</evidence>
<gene>
    <name evidence="6" type="ORF">N44_02916</name>
</gene>
<feature type="domain" description="Peptidase M16 C-terminal" evidence="5">
    <location>
        <begin position="273"/>
        <end position="451"/>
    </location>
</feature>
<organism evidence="6 7">
    <name type="scientific">Microcystis aeruginosa NIES-44</name>
    <dbReference type="NCBI Taxonomy" id="449439"/>
    <lineage>
        <taxon>Bacteria</taxon>
        <taxon>Bacillati</taxon>
        <taxon>Cyanobacteriota</taxon>
        <taxon>Cyanophyceae</taxon>
        <taxon>Oscillatoriophycideae</taxon>
        <taxon>Chroococcales</taxon>
        <taxon>Microcystaceae</taxon>
        <taxon>Microcystis</taxon>
    </lineage>
</organism>
<dbReference type="Gene3D" id="3.30.830.10">
    <property type="entry name" value="Metalloenzyme, LuxS/M16 peptidase-like"/>
    <property type="match status" value="3"/>
</dbReference>
<name>A0A0A1VYJ5_MICAE</name>
<feature type="domain" description="Peptidase M16 N-terminal" evidence="4">
    <location>
        <begin position="161"/>
        <end position="265"/>
    </location>
</feature>
<dbReference type="PROSITE" id="PS00143">
    <property type="entry name" value="INSULINASE"/>
    <property type="match status" value="1"/>
</dbReference>
<dbReference type="GO" id="GO:0004222">
    <property type="term" value="F:metalloendopeptidase activity"/>
    <property type="evidence" value="ECO:0007669"/>
    <property type="project" value="InterPro"/>
</dbReference>
<dbReference type="InterPro" id="IPR001431">
    <property type="entry name" value="Pept_M16_Zn_BS"/>
</dbReference>
<keyword evidence="3" id="KW-0175">Coiled coil</keyword>
<dbReference type="Proteomes" id="UP000030321">
    <property type="component" value="Unassembled WGS sequence"/>
</dbReference>
<feature type="domain" description="Peptidase M16 N-terminal" evidence="4">
    <location>
        <begin position="75"/>
        <end position="115"/>
    </location>
</feature>
<proteinExistence type="inferred from homology"/>
<feature type="coiled-coil region" evidence="3">
    <location>
        <begin position="121"/>
        <end position="167"/>
    </location>
</feature>
<evidence type="ECO:0000256" key="3">
    <source>
        <dbReference type="SAM" id="Coils"/>
    </source>
</evidence>
<dbReference type="GO" id="GO:0046872">
    <property type="term" value="F:metal ion binding"/>
    <property type="evidence" value="ECO:0007669"/>
    <property type="project" value="InterPro"/>
</dbReference>
<evidence type="ECO:0000313" key="6">
    <source>
        <dbReference type="EMBL" id="GAL94336.1"/>
    </source>
</evidence>
<evidence type="ECO:0000256" key="1">
    <source>
        <dbReference type="ARBA" id="ARBA00007261"/>
    </source>
</evidence>
<comment type="caution">
    <text evidence="6">The sequence shown here is derived from an EMBL/GenBank/DDBJ whole genome shotgun (WGS) entry which is preliminary data.</text>
</comment>
<dbReference type="Pfam" id="PF05193">
    <property type="entry name" value="Peptidase_M16_C"/>
    <property type="match status" value="1"/>
</dbReference>
<dbReference type="PANTHER" id="PTHR11851">
    <property type="entry name" value="METALLOPROTEASE"/>
    <property type="match status" value="1"/>
</dbReference>
<accession>A0A0A1VYJ5</accession>
<evidence type="ECO:0000256" key="2">
    <source>
        <dbReference type="RuleBase" id="RU004447"/>
    </source>
</evidence>
<sequence length="518" mass="58684">MIIKNNPYYRAFTGFLVAFLVFWGFGSFSPLLAQAKEQSADVQSITPYLKQFQQKITEFRLDNGLKFIILENRDAPVISFVTYADVGGADEPDGKTGVAHFLEHLAFKGTKTIGTTDYLSEKKVLDRLEAIDKELQAAKKAGKSAEVAKLTEEFQKTKAESEKFVQRNEYGQIVETQGGVGLNATTSSDATSYFYSFPSNKLELWMSLESERFLEPVFQREFYKEKDVILEERRMRTDNSPLGLLIEAFLDQAYTVHPYKRPVIGYDRDIRNLEPSDIQNFFDKFYPASNLTIAIAGDVDPEQVKQLAKVYFGRFPAKPKPPQVTVVEPNQTKTKEITLKLASQPWYLEGYHRPALNHPDHAVYEVIATLMSEGRTSRLYKALVEDKQLALAAQGFNGFPGDKYPNLLLFYALSAPNVSLEEVAQGLNLELERLKNEPVSEQELERVKNQLRAALLRGLDSNMGMARSLIEYEVKTGDWRNLFAQLDAYNAVTAADIQRVAKETFTTENRTIGRILPK</sequence>
<dbReference type="PANTHER" id="PTHR11851:SF49">
    <property type="entry name" value="MITOCHONDRIAL-PROCESSING PEPTIDASE SUBUNIT ALPHA"/>
    <property type="match status" value="1"/>
</dbReference>
<dbReference type="InterPro" id="IPR007863">
    <property type="entry name" value="Peptidase_M16_C"/>
</dbReference>
<dbReference type="AlphaFoldDB" id="A0A0A1VYJ5"/>